<evidence type="ECO:0000313" key="1">
    <source>
        <dbReference type="EMBL" id="KAK4830476.1"/>
    </source>
</evidence>
<protein>
    <recommendedName>
        <fullName evidence="3">Reverse transcriptase domain-containing protein</fullName>
    </recommendedName>
</protein>
<dbReference type="AlphaFoldDB" id="A0AAN7SHU6"/>
<reference evidence="1 2" key="1">
    <citation type="journal article" date="2023" name="J. Hered.">
        <title>Chromosome-level genome of the wood stork (Mycteria americana) provides insight into avian chromosome evolution.</title>
        <authorList>
            <person name="Flamio R. Jr."/>
            <person name="Ramstad K.M."/>
        </authorList>
    </citation>
    <scope>NUCLEOTIDE SEQUENCE [LARGE SCALE GENOMIC DNA]</scope>
    <source>
        <strain evidence="1">JAX WOST 10</strain>
    </source>
</reference>
<accession>A0AAN7SHU6</accession>
<proteinExistence type="predicted"/>
<name>A0AAN7SHU6_MYCAM</name>
<sequence length="94" mass="10797">MFLDAWLWNVLRVCSNLALKKILMEQLIPETISRHIKGKKIIISSQHGFTQGKSCLTNLTNFYDEMTGLVDEGRAVDAVYLKFNKAFDTPIRYS</sequence>
<evidence type="ECO:0008006" key="3">
    <source>
        <dbReference type="Google" id="ProtNLM"/>
    </source>
</evidence>
<dbReference type="Proteomes" id="UP001333110">
    <property type="component" value="Unassembled WGS sequence"/>
</dbReference>
<keyword evidence="2" id="KW-1185">Reference proteome</keyword>
<gene>
    <name evidence="1" type="ORF">QYF61_011200</name>
</gene>
<dbReference type="EMBL" id="JAUNZN010000001">
    <property type="protein sequence ID" value="KAK4830476.1"/>
    <property type="molecule type" value="Genomic_DNA"/>
</dbReference>
<comment type="caution">
    <text evidence="1">The sequence shown here is derived from an EMBL/GenBank/DDBJ whole genome shotgun (WGS) entry which is preliminary data.</text>
</comment>
<evidence type="ECO:0000313" key="2">
    <source>
        <dbReference type="Proteomes" id="UP001333110"/>
    </source>
</evidence>
<organism evidence="1 2">
    <name type="scientific">Mycteria americana</name>
    <name type="common">Wood stork</name>
    <dbReference type="NCBI Taxonomy" id="33587"/>
    <lineage>
        <taxon>Eukaryota</taxon>
        <taxon>Metazoa</taxon>
        <taxon>Chordata</taxon>
        <taxon>Craniata</taxon>
        <taxon>Vertebrata</taxon>
        <taxon>Euteleostomi</taxon>
        <taxon>Archelosauria</taxon>
        <taxon>Archosauria</taxon>
        <taxon>Dinosauria</taxon>
        <taxon>Saurischia</taxon>
        <taxon>Theropoda</taxon>
        <taxon>Coelurosauria</taxon>
        <taxon>Aves</taxon>
        <taxon>Neognathae</taxon>
        <taxon>Neoaves</taxon>
        <taxon>Aequornithes</taxon>
        <taxon>Ciconiiformes</taxon>
        <taxon>Ciconiidae</taxon>
        <taxon>Mycteria</taxon>
    </lineage>
</organism>